<dbReference type="PANTHER" id="PTHR45588:SF1">
    <property type="entry name" value="WW DOMAIN-CONTAINING PROTEIN"/>
    <property type="match status" value="1"/>
</dbReference>
<organism evidence="1 2">
    <name type="scientific">Candidatus Acidiferrum panamense</name>
    <dbReference type="NCBI Taxonomy" id="2741543"/>
    <lineage>
        <taxon>Bacteria</taxon>
        <taxon>Pseudomonadati</taxon>
        <taxon>Acidobacteriota</taxon>
        <taxon>Terriglobia</taxon>
        <taxon>Candidatus Acidiferrales</taxon>
        <taxon>Candidatus Acidiferrum</taxon>
    </lineage>
</organism>
<dbReference type="Gene3D" id="1.25.40.10">
    <property type="entry name" value="Tetratricopeptide repeat domain"/>
    <property type="match status" value="1"/>
</dbReference>
<accession>A0A7V8NRT6</accession>
<sequence>YSHNLHFIAMAAAMNGNYAESRRGARLLAANVGPHVKDMPGLAGFLTVPMAVEVRFHRWNEILKMPPPDPAIETATVFWHFARGLALAGTGNVDGAEAEHKMVAKAEDQTSPDAIFQMPINNKTKDILKIAENVLGAKISLAKNDMDATVNQLRAAVAVEDGLKYDEPQDWFYPVRESLGGVLLKIGDYAGAEEVFRADLERNPRSLFGLEEALKAQDKAYDAGFVRKQFDASWKGATRPTVDDLD</sequence>
<dbReference type="Proteomes" id="UP000567293">
    <property type="component" value="Unassembled WGS sequence"/>
</dbReference>
<evidence type="ECO:0000313" key="1">
    <source>
        <dbReference type="EMBL" id="MBA0086226.1"/>
    </source>
</evidence>
<dbReference type="SUPFAM" id="SSF48452">
    <property type="entry name" value="TPR-like"/>
    <property type="match status" value="1"/>
</dbReference>
<comment type="caution">
    <text evidence="1">The sequence shown here is derived from an EMBL/GenBank/DDBJ whole genome shotgun (WGS) entry which is preliminary data.</text>
</comment>
<dbReference type="InterPro" id="IPR011990">
    <property type="entry name" value="TPR-like_helical_dom_sf"/>
</dbReference>
<keyword evidence="2" id="KW-1185">Reference proteome</keyword>
<dbReference type="EMBL" id="JACDQQ010001407">
    <property type="protein sequence ID" value="MBA0086226.1"/>
    <property type="molecule type" value="Genomic_DNA"/>
</dbReference>
<reference evidence="1" key="1">
    <citation type="submission" date="2020-06" db="EMBL/GenBank/DDBJ databases">
        <title>Legume-microbial interactions unlock mineral nutrients during tropical forest succession.</title>
        <authorList>
            <person name="Epihov D.Z."/>
        </authorList>
    </citation>
    <scope>NUCLEOTIDE SEQUENCE [LARGE SCALE GENOMIC DNA]</scope>
    <source>
        <strain evidence="1">Pan2503</strain>
    </source>
</reference>
<gene>
    <name evidence="1" type="ORF">HRJ53_14665</name>
</gene>
<feature type="non-terminal residue" evidence="1">
    <location>
        <position position="1"/>
    </location>
</feature>
<dbReference type="PANTHER" id="PTHR45588">
    <property type="entry name" value="TPR DOMAIN-CONTAINING PROTEIN"/>
    <property type="match status" value="1"/>
</dbReference>
<name>A0A7V8NRT6_9BACT</name>
<proteinExistence type="predicted"/>
<evidence type="ECO:0000313" key="2">
    <source>
        <dbReference type="Proteomes" id="UP000567293"/>
    </source>
</evidence>
<protein>
    <recommendedName>
        <fullName evidence="3">Tetratricopeptide repeat protein</fullName>
    </recommendedName>
</protein>
<evidence type="ECO:0008006" key="3">
    <source>
        <dbReference type="Google" id="ProtNLM"/>
    </source>
</evidence>
<dbReference type="AlphaFoldDB" id="A0A7V8NRT6"/>